<dbReference type="EMBL" id="RBAN01000006">
    <property type="protein sequence ID" value="RKN51886.1"/>
    <property type="molecule type" value="Genomic_DNA"/>
</dbReference>
<accession>A0A3A9ZX55</accession>
<dbReference type="RefSeq" id="WP_120782746.1">
    <property type="nucleotide sequence ID" value="NZ_JBHLUP010000002.1"/>
</dbReference>
<dbReference type="PANTHER" id="PTHR43317">
    <property type="entry name" value="THERMOSPERMINE SYNTHASE ACAULIS5"/>
    <property type="match status" value="1"/>
</dbReference>
<dbReference type="AlphaFoldDB" id="A0A3A9ZX55"/>
<dbReference type="GO" id="GO:0006596">
    <property type="term" value="P:polyamine biosynthetic process"/>
    <property type="evidence" value="ECO:0007669"/>
    <property type="project" value="UniProtKB-KW"/>
</dbReference>
<dbReference type="NCBIfam" id="NF037959">
    <property type="entry name" value="MFS_SpdSyn"/>
    <property type="match status" value="1"/>
</dbReference>
<dbReference type="SUPFAM" id="SSF53335">
    <property type="entry name" value="S-adenosyl-L-methionine-dependent methyltransferases"/>
    <property type="match status" value="1"/>
</dbReference>
<protein>
    <submittedName>
        <fullName evidence="2">Spermine synthase</fullName>
    </submittedName>
</protein>
<evidence type="ECO:0000313" key="2">
    <source>
        <dbReference type="EMBL" id="RKN51886.1"/>
    </source>
</evidence>
<sequence length="265" mass="28459">MEREADRLKLVADPVRRSGRLLLAGGVEQSYVDVADPRYLHFEYVRRMASVADAAAPARAALSVLHLGGGALTLPRYLAATRRGSTQLVVERNPAVVELVTRELPPLPPEVRVRIDDARAAVAEAPARAYDLVFGDIYRAARMPGHVRTVEFAAEVAATLRPDGIYLVNLTDLPPLVATRVQVATMRAVFADVCLIADRRMLRGRRYGNLVLAAAPRAGRLPVGRLATAAVRDPLPGTVLHGATLDAFVAGSLPLTDADVRPDAG</sequence>
<keyword evidence="3" id="KW-1185">Reference proteome</keyword>
<comment type="caution">
    <text evidence="2">The sequence shown here is derived from an EMBL/GenBank/DDBJ whole genome shotgun (WGS) entry which is preliminary data.</text>
</comment>
<dbReference type="Proteomes" id="UP000279968">
    <property type="component" value="Unassembled WGS sequence"/>
</dbReference>
<gene>
    <name evidence="2" type="ORF">D7193_28705</name>
</gene>
<dbReference type="InterPro" id="IPR029063">
    <property type="entry name" value="SAM-dependent_MTases_sf"/>
</dbReference>
<evidence type="ECO:0000256" key="1">
    <source>
        <dbReference type="ARBA" id="ARBA00023115"/>
    </source>
</evidence>
<evidence type="ECO:0000313" key="3">
    <source>
        <dbReference type="Proteomes" id="UP000279968"/>
    </source>
</evidence>
<organism evidence="2 3">
    <name type="scientific">Micromonospora costi</name>
    <dbReference type="NCBI Taxonomy" id="1530042"/>
    <lineage>
        <taxon>Bacteria</taxon>
        <taxon>Bacillati</taxon>
        <taxon>Actinomycetota</taxon>
        <taxon>Actinomycetes</taxon>
        <taxon>Micromonosporales</taxon>
        <taxon>Micromonosporaceae</taxon>
        <taxon>Micromonospora</taxon>
    </lineage>
</organism>
<proteinExistence type="predicted"/>
<dbReference type="OrthoDB" id="8221452at2"/>
<reference evidence="2 3" key="1">
    <citation type="journal article" date="2015" name="Int. J. Syst. Evol. Microbiol.">
        <title>Micromonospora costi sp. nov., isolated from a leaf of Costus speciosus.</title>
        <authorList>
            <person name="Thawai C."/>
        </authorList>
    </citation>
    <scope>NUCLEOTIDE SEQUENCE [LARGE SCALE GENOMIC DNA]</scope>
    <source>
        <strain evidence="2 3">CS1-12</strain>
    </source>
</reference>
<keyword evidence="1" id="KW-0620">Polyamine biosynthesis</keyword>
<dbReference type="Gene3D" id="3.40.50.150">
    <property type="entry name" value="Vaccinia Virus protein VP39"/>
    <property type="match status" value="1"/>
</dbReference>
<name>A0A3A9ZX55_9ACTN</name>
<dbReference type="PANTHER" id="PTHR43317:SF1">
    <property type="entry name" value="THERMOSPERMINE SYNTHASE ACAULIS5"/>
    <property type="match status" value="1"/>
</dbReference>